<keyword evidence="10" id="KW-1185">Reference proteome</keyword>
<dbReference type="AlphaFoldDB" id="A0A9P0DE24"/>
<dbReference type="Pfam" id="PF08621">
    <property type="entry name" value="RPAP1_N"/>
    <property type="match status" value="1"/>
</dbReference>
<keyword evidence="3" id="KW-0804">Transcription</keyword>
<evidence type="ECO:0000259" key="7">
    <source>
        <dbReference type="Pfam" id="PF08621"/>
    </source>
</evidence>
<evidence type="ECO:0000259" key="6">
    <source>
        <dbReference type="Pfam" id="PF08620"/>
    </source>
</evidence>
<comment type="subcellular location">
    <subcellularLocation>
        <location evidence="1">Nucleus</location>
    </subcellularLocation>
</comment>
<evidence type="ECO:0000256" key="3">
    <source>
        <dbReference type="ARBA" id="ARBA00023163"/>
    </source>
</evidence>
<comment type="similarity">
    <text evidence="2">Belongs to the RPAP1 family.</text>
</comment>
<evidence type="ECO:0000256" key="5">
    <source>
        <dbReference type="SAM" id="MobiDB-lite"/>
    </source>
</evidence>
<name>A0A9P0DE24_9CUCU</name>
<dbReference type="EMBL" id="OV651821">
    <property type="protein sequence ID" value="CAH1115180.1"/>
    <property type="molecule type" value="Genomic_DNA"/>
</dbReference>
<accession>A0A9P0DE24</accession>
<evidence type="ECO:0000259" key="8">
    <source>
        <dbReference type="Pfam" id="PF25766"/>
    </source>
</evidence>
<feature type="domain" description="RPAP1 C-terminal" evidence="6">
    <location>
        <begin position="293"/>
        <end position="358"/>
    </location>
</feature>
<feature type="compositionally biased region" description="Low complexity" evidence="5">
    <location>
        <begin position="154"/>
        <end position="164"/>
    </location>
</feature>
<keyword evidence="4" id="KW-0539">Nucleus</keyword>
<evidence type="ECO:0000256" key="2">
    <source>
        <dbReference type="ARBA" id="ARBA00009953"/>
    </source>
</evidence>
<feature type="compositionally biased region" description="Low complexity" evidence="5">
    <location>
        <begin position="171"/>
        <end position="181"/>
    </location>
</feature>
<dbReference type="PANTHER" id="PTHR21483">
    <property type="entry name" value="RNA POLYMERASE II-ASSOCIATED PROTEIN 1"/>
    <property type="match status" value="1"/>
</dbReference>
<feature type="region of interest" description="Disordered" evidence="5">
    <location>
        <begin position="149"/>
        <end position="182"/>
    </location>
</feature>
<dbReference type="InterPro" id="IPR013930">
    <property type="entry name" value="RPAP1_N"/>
</dbReference>
<dbReference type="InterPro" id="IPR057989">
    <property type="entry name" value="TPR_RPAP1/MINIYO-like"/>
</dbReference>
<organism evidence="9 10">
    <name type="scientific">Psylliodes chrysocephalus</name>
    <dbReference type="NCBI Taxonomy" id="3402493"/>
    <lineage>
        <taxon>Eukaryota</taxon>
        <taxon>Metazoa</taxon>
        <taxon>Ecdysozoa</taxon>
        <taxon>Arthropoda</taxon>
        <taxon>Hexapoda</taxon>
        <taxon>Insecta</taxon>
        <taxon>Pterygota</taxon>
        <taxon>Neoptera</taxon>
        <taxon>Endopterygota</taxon>
        <taxon>Coleoptera</taxon>
        <taxon>Polyphaga</taxon>
        <taxon>Cucujiformia</taxon>
        <taxon>Chrysomeloidea</taxon>
        <taxon>Chrysomelidae</taxon>
        <taxon>Galerucinae</taxon>
        <taxon>Alticini</taxon>
        <taxon>Psylliodes</taxon>
    </lineage>
</organism>
<dbReference type="Pfam" id="PF08620">
    <property type="entry name" value="RPAP1_C"/>
    <property type="match status" value="1"/>
</dbReference>
<evidence type="ECO:0000256" key="1">
    <source>
        <dbReference type="ARBA" id="ARBA00004123"/>
    </source>
</evidence>
<gene>
    <name evidence="9" type="ORF">PSYICH_LOCUS14973</name>
</gene>
<feature type="domain" description="RPAP1 N-terminal" evidence="7">
    <location>
        <begin position="182"/>
        <end position="226"/>
    </location>
</feature>
<evidence type="ECO:0000256" key="4">
    <source>
        <dbReference type="ARBA" id="ARBA00023242"/>
    </source>
</evidence>
<dbReference type="InterPro" id="IPR013929">
    <property type="entry name" value="RPAP1_C"/>
</dbReference>
<evidence type="ECO:0008006" key="11">
    <source>
        <dbReference type="Google" id="ProtNLM"/>
    </source>
</evidence>
<sequence>MYARPKPGETEEDILRLQKEFEKNTAENKLKPAATVISNKTKDETKKSIVQKDEVNEFDINEQLANTFEDVPSNINLKNIIEKKSETPQSLFKFNKGKGFPQAKRRDLTVDSGKGSIFAQQMKKLKKEENIPMETDTIPIDIETIVIKEKTDPSTSKTNVSTSSKSEHLPSESSILSGSESKSIHQENLNIIKNMTQEELNDEREKLISMMDPAIIQFLRSRKKKDVIKTRNLPISEQNKAGEDMNVEEMETTADILTQPMADRWLNFDVVEANKLAWMKNIDIPKMKADKFEARFDFEGWILPYSQPEINEKNRTLYHHGEESGRPGYTLQELFQLSRSSVIQQKIIAINTIANILALNSTGIYDGIIDVPIEQIFFVIRFCLDDNTPGVLNASIKAMRNLIFSQVDETCLDSLLGFGLGLTQPVLSVDNEMEDDYTVNDQQLAEKNIVECLARTDILTRIRYIINTVKPPLETIVYCMDILIRLARDSEFILNKILECESLIENIISNFIPQVFNQDKNSTSPYGLPLLQAVKLIRIISSRSKSLAEKITKKYRILESIVLYISNDVFSSNVNGLKLQTECMHFLSLLVHYGLSLDYFSVLQPILLNLLDYHFKNTNLDMTTTYIRIGHVSSLLIFLSAVIKQNYSLILPFLPLLMQHCWPKWSSQLCNLKEYACGKLQLPASLICCMTALRRYQHIAEVDTVVLNIINSEGFKMVTDKITNGSMLLNNYDTHKSSSNLKSLESAAWHTMDHIVPVIQTNSSIPFLYSVSSYVNVTDNQQVKICFLNHPNIQKYLMSLQKLDKYYLTNHWFSRPEATFLMNILKSSVPVKDNLDTSIFYELAVKCLCVFNSEQKADIRFIFGNVIFCSKFYPSEVLLEHLDISQRSLSLEVSLNNLTEILQVYTQVLGLQNNLADFSMCCCLDISIGNVIPMDWIFTPILVFYSNQSQNNTEQDETQQIFVIRNCLRWILIYETYFPFLASSINPTDRFCRLACVFLGSDSLFLTKEIHDLLEFCFKNVIKHEKELNFDKEIQGLSNFQDFYTQLLEQYQGVSYGDVLFGNVLLVPLAQKHNSQYRKTLWSEYMGAVQVFNVTPEQYIGDVNLFLEPPEEEMSLLKCYRRAIVSNLVRKHSVLFKIANTHVENFIQKKKSK</sequence>
<evidence type="ECO:0000313" key="10">
    <source>
        <dbReference type="Proteomes" id="UP001153636"/>
    </source>
</evidence>
<dbReference type="GO" id="GO:0006366">
    <property type="term" value="P:transcription by RNA polymerase II"/>
    <property type="evidence" value="ECO:0007669"/>
    <property type="project" value="InterPro"/>
</dbReference>
<dbReference type="PANTHER" id="PTHR21483:SF18">
    <property type="entry name" value="RNA POLYMERASE II-ASSOCIATED PROTEIN 1"/>
    <property type="match status" value="1"/>
</dbReference>
<proteinExistence type="inferred from homology"/>
<protein>
    <recommendedName>
        <fullName evidence="11">RNA polymerase II-associated protein 1</fullName>
    </recommendedName>
</protein>
<dbReference type="Proteomes" id="UP001153636">
    <property type="component" value="Chromosome 9"/>
</dbReference>
<evidence type="ECO:0000313" key="9">
    <source>
        <dbReference type="EMBL" id="CAH1115180.1"/>
    </source>
</evidence>
<feature type="domain" description="RPAP1/MINIYO-like TPR repeats" evidence="8">
    <location>
        <begin position="938"/>
        <end position="1152"/>
    </location>
</feature>
<dbReference type="InterPro" id="IPR039913">
    <property type="entry name" value="RPAP1/Rba50"/>
</dbReference>
<reference evidence="9" key="1">
    <citation type="submission" date="2022-01" db="EMBL/GenBank/DDBJ databases">
        <authorList>
            <person name="King R."/>
        </authorList>
    </citation>
    <scope>NUCLEOTIDE SEQUENCE</scope>
</reference>
<dbReference type="Pfam" id="PF25766">
    <property type="entry name" value="TPR_RPAP1"/>
    <property type="match status" value="1"/>
</dbReference>
<dbReference type="OrthoDB" id="348201at2759"/>